<accession>X1EP78</accession>
<feature type="non-terminal residue" evidence="1">
    <location>
        <position position="88"/>
    </location>
</feature>
<evidence type="ECO:0000313" key="1">
    <source>
        <dbReference type="EMBL" id="GAH35191.1"/>
    </source>
</evidence>
<dbReference type="AlphaFoldDB" id="X1EP78"/>
<dbReference type="EMBL" id="BARU01009297">
    <property type="protein sequence ID" value="GAH35191.1"/>
    <property type="molecule type" value="Genomic_DNA"/>
</dbReference>
<protein>
    <recommendedName>
        <fullName evidence="2">SCP2 domain-containing protein</fullName>
    </recommendedName>
</protein>
<gene>
    <name evidence="1" type="ORF">S03H2_17972</name>
</gene>
<comment type="caution">
    <text evidence="1">The sequence shown here is derived from an EMBL/GenBank/DDBJ whole genome shotgun (WGS) entry which is preliminary data.</text>
</comment>
<organism evidence="1">
    <name type="scientific">marine sediment metagenome</name>
    <dbReference type="NCBI Taxonomy" id="412755"/>
    <lineage>
        <taxon>unclassified sequences</taxon>
        <taxon>metagenomes</taxon>
        <taxon>ecological metagenomes</taxon>
    </lineage>
</organism>
<sequence>MEESEKEILFSNLKEVLFSVIENKRQNPKTLKKLNKFKGRINIGFQIEKDDYFWCALIGENGNFTFSRGKLDDYDLLIKVVPEDLLFM</sequence>
<reference evidence="1" key="1">
    <citation type="journal article" date="2014" name="Front. Microbiol.">
        <title>High frequency of phylogenetically diverse reductive dehalogenase-homologous genes in deep subseafloor sedimentary metagenomes.</title>
        <authorList>
            <person name="Kawai M."/>
            <person name="Futagami T."/>
            <person name="Toyoda A."/>
            <person name="Takaki Y."/>
            <person name="Nishi S."/>
            <person name="Hori S."/>
            <person name="Arai W."/>
            <person name="Tsubouchi T."/>
            <person name="Morono Y."/>
            <person name="Uchiyama I."/>
            <person name="Ito T."/>
            <person name="Fujiyama A."/>
            <person name="Inagaki F."/>
            <person name="Takami H."/>
        </authorList>
    </citation>
    <scope>NUCLEOTIDE SEQUENCE</scope>
    <source>
        <strain evidence="1">Expedition CK06-06</strain>
    </source>
</reference>
<name>X1EP78_9ZZZZ</name>
<proteinExistence type="predicted"/>
<evidence type="ECO:0008006" key="2">
    <source>
        <dbReference type="Google" id="ProtNLM"/>
    </source>
</evidence>